<feature type="transmembrane region" description="Helical" evidence="5">
    <location>
        <begin position="179"/>
        <end position="199"/>
    </location>
</feature>
<dbReference type="Gene3D" id="1.20.1250.20">
    <property type="entry name" value="MFS general substrate transporter like domains"/>
    <property type="match status" value="1"/>
</dbReference>
<feature type="transmembrane region" description="Helical" evidence="5">
    <location>
        <begin position="344"/>
        <end position="366"/>
    </location>
</feature>
<dbReference type="PROSITE" id="PS50850">
    <property type="entry name" value="MFS"/>
    <property type="match status" value="1"/>
</dbReference>
<keyword evidence="3 5" id="KW-1133">Transmembrane helix</keyword>
<dbReference type="EMBL" id="JADLQN010000001">
    <property type="protein sequence ID" value="MBF6353665.1"/>
    <property type="molecule type" value="Genomic_DNA"/>
</dbReference>
<feature type="transmembrane region" description="Helical" evidence="5">
    <location>
        <begin position="444"/>
        <end position="465"/>
    </location>
</feature>
<evidence type="ECO:0000256" key="5">
    <source>
        <dbReference type="SAM" id="Phobius"/>
    </source>
</evidence>
<protein>
    <submittedName>
        <fullName evidence="7">MFS transporter</fullName>
    </submittedName>
</protein>
<dbReference type="PRINTS" id="PR01036">
    <property type="entry name" value="TCRTETB"/>
</dbReference>
<evidence type="ECO:0000313" key="7">
    <source>
        <dbReference type="EMBL" id="MBF6353665.1"/>
    </source>
</evidence>
<evidence type="ECO:0000256" key="3">
    <source>
        <dbReference type="ARBA" id="ARBA00022989"/>
    </source>
</evidence>
<feature type="transmembrane region" description="Helical" evidence="5">
    <location>
        <begin position="111"/>
        <end position="132"/>
    </location>
</feature>
<keyword evidence="2 5" id="KW-0812">Transmembrane</keyword>
<organism evidence="7 8">
    <name type="scientific">Nocardia higoensis</name>
    <dbReference type="NCBI Taxonomy" id="228599"/>
    <lineage>
        <taxon>Bacteria</taxon>
        <taxon>Bacillati</taxon>
        <taxon>Actinomycetota</taxon>
        <taxon>Actinomycetes</taxon>
        <taxon>Mycobacteriales</taxon>
        <taxon>Nocardiaceae</taxon>
        <taxon>Nocardia</taxon>
    </lineage>
</organism>
<sequence>MTDTLRVPEGERTRSTRSGVLLVVLLAQFMAVLDATVVNVAAPTIRDHLHTSGAALQSIIAGYTIGYAVLLLTGARLGARFGHGRMFRVGLAAFTLASLACGLAGSATLLIAFRLLQGGSAALMIPQVMSIIQRTFTDGARARALGLYAAVTAGATVAGQIIGGVLVGADLFGTGWRPIFLINVPVGAVLLIAASHMLPSGRGDRERPLDIPGAAVVSAAVFALVVPLIFGHENHWPLWGWILSAAGVGLLGLFGILEHRTARAGRAPMISPRILRSPGLLPAGLAILLAMLSYAGFLFAMSLHLQTALHLTPAQAGAVFVPMGLSTAVGALTWRRFPPRIHPFLVPIGFTCAAIGYAAMALSLNAEDQVTVLLELELGFTGVAFGLGYSPLLTVVLSRVPVSDAADASGLLTTLLNLGQVLGVATLGSRYLSSTVSATSGSAVVTALFGASAAILLAAVTPALLRNRSTLRRGGRISLTTRRHE</sequence>
<proteinExistence type="predicted"/>
<evidence type="ECO:0000256" key="4">
    <source>
        <dbReference type="ARBA" id="ARBA00023136"/>
    </source>
</evidence>
<feature type="transmembrane region" description="Helical" evidence="5">
    <location>
        <begin position="236"/>
        <end position="257"/>
    </location>
</feature>
<evidence type="ECO:0000313" key="8">
    <source>
        <dbReference type="Proteomes" id="UP000707731"/>
    </source>
</evidence>
<keyword evidence="4 5" id="KW-0472">Membrane</keyword>
<feature type="transmembrane region" description="Helical" evidence="5">
    <location>
        <begin position="54"/>
        <end position="74"/>
    </location>
</feature>
<dbReference type="CDD" id="cd17321">
    <property type="entry name" value="MFS_MMR_MDR_like"/>
    <property type="match status" value="1"/>
</dbReference>
<dbReference type="InterPro" id="IPR020846">
    <property type="entry name" value="MFS_dom"/>
</dbReference>
<name>A0ABS0D5A8_9NOCA</name>
<accession>A0ABS0D5A8</accession>
<keyword evidence="8" id="KW-1185">Reference proteome</keyword>
<feature type="transmembrane region" description="Helical" evidence="5">
    <location>
        <begin position="313"/>
        <end position="332"/>
    </location>
</feature>
<evidence type="ECO:0000259" key="6">
    <source>
        <dbReference type="PROSITE" id="PS50850"/>
    </source>
</evidence>
<evidence type="ECO:0000256" key="2">
    <source>
        <dbReference type="ARBA" id="ARBA00022692"/>
    </source>
</evidence>
<feature type="transmembrane region" description="Helical" evidence="5">
    <location>
        <begin position="144"/>
        <end position="167"/>
    </location>
</feature>
<dbReference type="Proteomes" id="UP000707731">
    <property type="component" value="Unassembled WGS sequence"/>
</dbReference>
<gene>
    <name evidence="7" type="ORF">IU449_03730</name>
</gene>
<dbReference type="SUPFAM" id="SSF103473">
    <property type="entry name" value="MFS general substrate transporter"/>
    <property type="match status" value="2"/>
</dbReference>
<dbReference type="InterPro" id="IPR011701">
    <property type="entry name" value="MFS"/>
</dbReference>
<feature type="transmembrane region" description="Helical" evidence="5">
    <location>
        <begin position="278"/>
        <end position="301"/>
    </location>
</feature>
<feature type="transmembrane region" description="Helical" evidence="5">
    <location>
        <begin position="378"/>
        <end position="398"/>
    </location>
</feature>
<reference evidence="7 8" key="1">
    <citation type="submission" date="2020-10" db="EMBL/GenBank/DDBJ databases">
        <title>Identification of Nocardia species via Next-generation sequencing and recognition of intraspecies genetic diversity.</title>
        <authorList>
            <person name="Li P."/>
            <person name="Li P."/>
            <person name="Lu B."/>
        </authorList>
    </citation>
    <scope>NUCLEOTIDE SEQUENCE [LARGE SCALE GENOMIC DNA]</scope>
    <source>
        <strain evidence="7 8">BJ06-0143</strain>
    </source>
</reference>
<dbReference type="Gene3D" id="1.20.1720.10">
    <property type="entry name" value="Multidrug resistance protein D"/>
    <property type="match status" value="1"/>
</dbReference>
<dbReference type="PANTHER" id="PTHR42718:SF39">
    <property type="entry name" value="ACTINORHODIN TRANSPORTER-RELATED"/>
    <property type="match status" value="1"/>
</dbReference>
<feature type="transmembrane region" description="Helical" evidence="5">
    <location>
        <begin position="410"/>
        <end position="432"/>
    </location>
</feature>
<feature type="transmembrane region" description="Helical" evidence="5">
    <location>
        <begin position="86"/>
        <end position="105"/>
    </location>
</feature>
<dbReference type="PANTHER" id="PTHR42718">
    <property type="entry name" value="MAJOR FACILITATOR SUPERFAMILY MULTIDRUG TRANSPORTER MFSC"/>
    <property type="match status" value="1"/>
</dbReference>
<evidence type="ECO:0000256" key="1">
    <source>
        <dbReference type="ARBA" id="ARBA00004651"/>
    </source>
</evidence>
<feature type="transmembrane region" description="Helical" evidence="5">
    <location>
        <begin position="211"/>
        <end position="230"/>
    </location>
</feature>
<dbReference type="RefSeq" id="WP_195000544.1">
    <property type="nucleotide sequence ID" value="NZ_JADLQN010000001.1"/>
</dbReference>
<comment type="caution">
    <text evidence="7">The sequence shown here is derived from an EMBL/GenBank/DDBJ whole genome shotgun (WGS) entry which is preliminary data.</text>
</comment>
<feature type="transmembrane region" description="Helical" evidence="5">
    <location>
        <begin position="20"/>
        <end position="42"/>
    </location>
</feature>
<dbReference type="InterPro" id="IPR036259">
    <property type="entry name" value="MFS_trans_sf"/>
</dbReference>
<dbReference type="Pfam" id="PF07690">
    <property type="entry name" value="MFS_1"/>
    <property type="match status" value="1"/>
</dbReference>
<feature type="domain" description="Major facilitator superfamily (MFS) profile" evidence="6">
    <location>
        <begin position="20"/>
        <end position="470"/>
    </location>
</feature>
<comment type="subcellular location">
    <subcellularLocation>
        <location evidence="1">Cell membrane</location>
        <topology evidence="1">Multi-pass membrane protein</topology>
    </subcellularLocation>
</comment>